<keyword evidence="2" id="KW-1185">Reference proteome</keyword>
<accession>A0ABV3ZS05</accession>
<evidence type="ECO:0000313" key="1">
    <source>
        <dbReference type="EMBL" id="MEX8191693.1"/>
    </source>
</evidence>
<dbReference type="Proteomes" id="UP001561046">
    <property type="component" value="Unassembled WGS sequence"/>
</dbReference>
<gene>
    <name evidence="1" type="ORF">AB6724_02445</name>
</gene>
<comment type="caution">
    <text evidence="1">The sequence shown here is derived from an EMBL/GenBank/DDBJ whole genome shotgun (WGS) entry which is preliminary data.</text>
</comment>
<reference evidence="1 2" key="1">
    <citation type="journal article" date="2013" name="Int. J. Syst. Evol. Microbiol.">
        <title>Comamonas guangdongensis sp. nov., isolated from subterranean forest sediment, and emended description of the genus Comamonas.</title>
        <authorList>
            <person name="Zhang J."/>
            <person name="Wang Y."/>
            <person name="Zhou S."/>
            <person name="Wu C."/>
            <person name="He J."/>
            <person name="Li F."/>
        </authorList>
    </citation>
    <scope>NUCLEOTIDE SEQUENCE [LARGE SCALE GENOMIC DNA]</scope>
    <source>
        <strain evidence="1 2">CCTCC AB2011133</strain>
    </source>
</reference>
<proteinExistence type="predicted"/>
<dbReference type="EMBL" id="JBFYGN010000002">
    <property type="protein sequence ID" value="MEX8191693.1"/>
    <property type="molecule type" value="Genomic_DNA"/>
</dbReference>
<sequence>MGEAAKAGSPIFAAAPSALGGAGALLSTALVNTRQKPLLLVLIRHSCQLITYSKWKMRIKIN</sequence>
<name>A0ABV3ZS05_9BURK</name>
<evidence type="ECO:0000313" key="2">
    <source>
        <dbReference type="Proteomes" id="UP001561046"/>
    </source>
</evidence>
<dbReference type="RefSeq" id="WP_369336907.1">
    <property type="nucleotide sequence ID" value="NZ_JBFYGN010000002.1"/>
</dbReference>
<protein>
    <submittedName>
        <fullName evidence="1">Uncharacterized protein</fullName>
    </submittedName>
</protein>
<organism evidence="1 2">
    <name type="scientific">Comamonas guangdongensis</name>
    <dbReference type="NCBI Taxonomy" id="510515"/>
    <lineage>
        <taxon>Bacteria</taxon>
        <taxon>Pseudomonadati</taxon>
        <taxon>Pseudomonadota</taxon>
        <taxon>Betaproteobacteria</taxon>
        <taxon>Burkholderiales</taxon>
        <taxon>Comamonadaceae</taxon>
        <taxon>Comamonas</taxon>
    </lineage>
</organism>